<dbReference type="AlphaFoldDB" id="A0A172WNY7"/>
<evidence type="ECO:0000256" key="1">
    <source>
        <dbReference type="SAM" id="Coils"/>
    </source>
</evidence>
<feature type="region of interest" description="Disordered" evidence="2">
    <location>
        <begin position="52"/>
        <end position="88"/>
    </location>
</feature>
<keyword evidence="1" id="KW-0175">Coiled coil</keyword>
<evidence type="ECO:0000313" key="3">
    <source>
        <dbReference type="EMBL" id="ANF25025.1"/>
    </source>
</evidence>
<organism evidence="3 4">
    <name type="scientific">Stutzerimonas stutzeri</name>
    <name type="common">Pseudomonas stutzeri</name>
    <dbReference type="NCBI Taxonomy" id="316"/>
    <lineage>
        <taxon>Bacteria</taxon>
        <taxon>Pseudomonadati</taxon>
        <taxon>Pseudomonadota</taxon>
        <taxon>Gammaproteobacteria</taxon>
        <taxon>Pseudomonadales</taxon>
        <taxon>Pseudomonadaceae</taxon>
        <taxon>Stutzerimonas</taxon>
    </lineage>
</organism>
<accession>A0A172WNY7</accession>
<evidence type="ECO:0000256" key="2">
    <source>
        <dbReference type="SAM" id="MobiDB-lite"/>
    </source>
</evidence>
<gene>
    <name evidence="3" type="ORF">PS273GM_07590</name>
</gene>
<feature type="coiled-coil region" evidence="1">
    <location>
        <begin position="274"/>
        <end position="307"/>
    </location>
</feature>
<sequence length="379" mass="42797">MREEYDRAQLLDEVWAEPVTLVAPRYGLSDVGLKKLCRRLQVPTPARGHWVKVKSGRGIPPKPRLKAYNGDPRNLLKPPKAQRPRSEATELVDERLAAVVTYEQDPAHLIKVPTRVTRWHPLVAATRDAFQASYKDSRGLPLPGGKGLNIAVSSEQRARALRIANALVRALEERGYSLVPGEHHLDVQMFGVRLSLSVFEATKRSDYVPSDAERAAKARGDWMYWPRYRFTPSGRLEIRIGGGYGGSVKDGAHQVVEEQLNKLIMWMAKRAVSILQFREECARAEQLRQAQRREALAQKAVQDAEKEKLEALKVAALRWQQAQAIRSYLSAMENRAAGDTGLNDEQREYLSWARAKADWLDPLVAQPDAILDQTIKIPY</sequence>
<dbReference type="OrthoDB" id="9777694at2"/>
<evidence type="ECO:0000313" key="4">
    <source>
        <dbReference type="Proteomes" id="UP000077787"/>
    </source>
</evidence>
<protein>
    <submittedName>
        <fullName evidence="3">Uncharacterized protein</fullName>
    </submittedName>
</protein>
<dbReference type="Proteomes" id="UP000077787">
    <property type="component" value="Chromosome"/>
</dbReference>
<name>A0A172WNY7_STUST</name>
<dbReference type="EMBL" id="CP015641">
    <property type="protein sequence ID" value="ANF25025.1"/>
    <property type="molecule type" value="Genomic_DNA"/>
</dbReference>
<proteinExistence type="predicted"/>
<reference evidence="3 4" key="1">
    <citation type="submission" date="2016-05" db="EMBL/GenBank/DDBJ databases">
        <title>Genome sequence of Pseudomonas stutzeri 273 and identification of the exopolysaccharide biosynthesis locus.</title>
        <authorList>
            <person name="Wu S."/>
            <person name="Sun C."/>
        </authorList>
    </citation>
    <scope>NUCLEOTIDE SEQUENCE [LARGE SCALE GENOMIC DNA]</scope>
    <source>
        <strain evidence="3 4">273</strain>
    </source>
</reference>